<evidence type="ECO:0000259" key="5">
    <source>
        <dbReference type="Pfam" id="PF20651"/>
    </source>
</evidence>
<dbReference type="GO" id="GO:0003676">
    <property type="term" value="F:nucleic acid binding"/>
    <property type="evidence" value="ECO:0007669"/>
    <property type="project" value="InterPro"/>
</dbReference>
<evidence type="ECO:0000256" key="3">
    <source>
        <dbReference type="ARBA" id="ARBA00022483"/>
    </source>
</evidence>
<dbReference type="InterPro" id="IPR042045">
    <property type="entry name" value="EXOC6/Sec15_C_dom1"/>
</dbReference>
<dbReference type="InterPro" id="IPR048359">
    <property type="entry name" value="EXOC6_Sec15_N"/>
</dbReference>
<dbReference type="GO" id="GO:0006893">
    <property type="term" value="P:Golgi to plasma membrane transport"/>
    <property type="evidence" value="ECO:0007669"/>
    <property type="project" value="TreeGrafter"/>
</dbReference>
<keyword evidence="7" id="KW-1185">Reference proteome</keyword>
<dbReference type="FunFam" id="1.10.357.30:FF:000001">
    <property type="entry name" value="Exocyst complex component"/>
    <property type="match status" value="1"/>
</dbReference>
<evidence type="ECO:0000259" key="4">
    <source>
        <dbReference type="Pfam" id="PF04091"/>
    </source>
</evidence>
<dbReference type="EMBL" id="JAATIS010004040">
    <property type="protein sequence ID" value="KAG2462420.1"/>
    <property type="molecule type" value="Genomic_DNA"/>
</dbReference>
<feature type="domain" description="Exocyst complex component EXOC6/Sec15 N-terminal" evidence="5">
    <location>
        <begin position="93"/>
        <end position="202"/>
    </location>
</feature>
<dbReference type="GO" id="GO:0005886">
    <property type="term" value="C:plasma membrane"/>
    <property type="evidence" value="ECO:0007669"/>
    <property type="project" value="UniProtKB-ARBA"/>
</dbReference>
<protein>
    <submittedName>
        <fullName evidence="6">EXOC6 protein</fullName>
    </submittedName>
</protein>
<feature type="non-terminal residue" evidence="6">
    <location>
        <position position="727"/>
    </location>
</feature>
<feature type="domain" description="Exocyst complex component EXOC6/Sec15 N-terminal" evidence="5">
    <location>
        <begin position="49"/>
        <end position="90"/>
    </location>
</feature>
<organism evidence="6 7">
    <name type="scientific">Polypterus senegalus</name>
    <name type="common">Senegal bichir</name>
    <dbReference type="NCBI Taxonomy" id="55291"/>
    <lineage>
        <taxon>Eukaryota</taxon>
        <taxon>Metazoa</taxon>
        <taxon>Chordata</taxon>
        <taxon>Craniata</taxon>
        <taxon>Vertebrata</taxon>
        <taxon>Euteleostomi</taxon>
        <taxon>Actinopterygii</taxon>
        <taxon>Polypteriformes</taxon>
        <taxon>Polypteridae</taxon>
        <taxon>Polypterus</taxon>
    </lineage>
</organism>
<gene>
    <name evidence="6" type="primary">Exoc6</name>
    <name evidence="6" type="ORF">GTO96_0001461</name>
</gene>
<reference evidence="6 7" key="1">
    <citation type="journal article" date="2021" name="Cell">
        <title>Tracing the genetic footprints of vertebrate landing in non-teleost ray-finned fishes.</title>
        <authorList>
            <person name="Bi X."/>
            <person name="Wang K."/>
            <person name="Yang L."/>
            <person name="Pan H."/>
            <person name="Jiang H."/>
            <person name="Wei Q."/>
            <person name="Fang M."/>
            <person name="Yu H."/>
            <person name="Zhu C."/>
            <person name="Cai Y."/>
            <person name="He Y."/>
            <person name="Gan X."/>
            <person name="Zeng H."/>
            <person name="Yu D."/>
            <person name="Zhu Y."/>
            <person name="Jiang H."/>
            <person name="Qiu Q."/>
            <person name="Yang H."/>
            <person name="Zhang Y.E."/>
            <person name="Wang W."/>
            <person name="Zhu M."/>
            <person name="He S."/>
            <person name="Zhang G."/>
        </authorList>
    </citation>
    <scope>NUCLEOTIDE SEQUENCE [LARGE SCALE GENOMIC DNA]</scope>
    <source>
        <strain evidence="6">Bchr_013</strain>
    </source>
</reference>
<dbReference type="GO" id="GO:0090522">
    <property type="term" value="P:vesicle tethering involved in exocytosis"/>
    <property type="evidence" value="ECO:0007669"/>
    <property type="project" value="InterPro"/>
</dbReference>
<comment type="similarity">
    <text evidence="1">Belongs to the SEC15 family.</text>
</comment>
<dbReference type="GO" id="GO:0032259">
    <property type="term" value="P:methylation"/>
    <property type="evidence" value="ECO:0007669"/>
    <property type="project" value="InterPro"/>
</dbReference>
<feature type="domain" description="Exocyst complex subunit EXOC6/Sec15 C-terminal" evidence="4">
    <location>
        <begin position="336"/>
        <end position="684"/>
    </location>
</feature>
<dbReference type="Proteomes" id="UP000886611">
    <property type="component" value="Unassembled WGS sequence"/>
</dbReference>
<dbReference type="FunFam" id="1.20.58.670:FF:000001">
    <property type="entry name" value="Exocyst complex component"/>
    <property type="match status" value="1"/>
</dbReference>
<dbReference type="GO" id="GO:0006886">
    <property type="term" value="P:intracellular protein transport"/>
    <property type="evidence" value="ECO:0007669"/>
    <property type="project" value="InterPro"/>
</dbReference>
<evidence type="ECO:0000313" key="6">
    <source>
        <dbReference type="EMBL" id="KAG2462420.1"/>
    </source>
</evidence>
<evidence type="ECO:0000256" key="1">
    <source>
        <dbReference type="ARBA" id="ARBA00007944"/>
    </source>
</evidence>
<keyword evidence="3" id="KW-0268">Exocytosis</keyword>
<dbReference type="Gene3D" id="1.10.357.30">
    <property type="entry name" value="Exocyst complex subunit Sec15 C-terminal domain, N-terminal subdomain"/>
    <property type="match status" value="1"/>
</dbReference>
<dbReference type="PROSITE" id="PS00092">
    <property type="entry name" value="N6_MTASE"/>
    <property type="match status" value="1"/>
</dbReference>
<keyword evidence="2" id="KW-0813">Transport</keyword>
<dbReference type="PANTHER" id="PTHR12702">
    <property type="entry name" value="SEC15"/>
    <property type="match status" value="1"/>
</dbReference>
<dbReference type="Pfam" id="PF20651">
    <property type="entry name" value="EXOC6_Sec15_N"/>
    <property type="match status" value="2"/>
</dbReference>
<proteinExistence type="inferred from homology"/>
<dbReference type="GO" id="GO:0000145">
    <property type="term" value="C:exocyst"/>
    <property type="evidence" value="ECO:0007669"/>
    <property type="project" value="TreeGrafter"/>
</dbReference>
<evidence type="ECO:0000313" key="7">
    <source>
        <dbReference type="Proteomes" id="UP000886611"/>
    </source>
</evidence>
<dbReference type="GO" id="GO:0008168">
    <property type="term" value="F:methyltransferase activity"/>
    <property type="evidence" value="ECO:0007669"/>
    <property type="project" value="InterPro"/>
</dbReference>
<sequence>MAETEALEYITEHERILQEIESTETACVGPTLRSVYDDQPNAHKRFMEKLDARIRNHDREIEKMCNFHHQGFVDAITELLKVRADAEKLMVTAQTEEMIRCRVQQRNIATTVEKLQLCIPVLEMYSKLKEQLESKRYYAALKTMEQLENVYIPRVGQYRFCQIMAETLPKLREEIKDISMSDLKDFLESIRKHSDKIGETAMKQAHQHRTFNSAVQKQANSVYCNPPYMFNGKASNQDNEYGVDEDYENDEEVLTAQDLVDFSPVYRCLHIYTVLGDRETFENYYRKQRRKQARLVLQPQSNMSYCTDPDLVLELKNLIVIFADTLQGYGFPVNRLFDLLFEIRDQYNETLLKKWAGVFREIFESDNYSPIPVENEEEYKSVISRFPFHDAEIEKQQFPKKLPMSQSVPQIYIQVKEFIYASLKFSESLHRSSTEIDDMLRKSTNLLLTRTLSCCLQNLIKKPHIGLTELVQIIINTTHLEQACKYLEDFITNITNVSPETIHTTRLYGLSTFKDARHAAEGEIYTKLNQKIDEFIQLADYEWTMSESDGRASGYLMDLINFLRSTFQVFTHLPGKVAQTACMSACKHLSTSLMQMLLDNELKQISMGAIQQFNLDVIQCELFASSEPVPGFQGDTLQLAFIDLRQLLDLFMVWDWSTYLADYGQPTSKYLRVNPSTALALLEKMKDTSKKNNIFSQFRKNDRDKQKLIETVVKQLRSLVNGMSQHT</sequence>
<dbReference type="InterPro" id="IPR007225">
    <property type="entry name" value="EXOC6/Sec15"/>
</dbReference>
<dbReference type="Gene3D" id="1.20.58.670">
    <property type="entry name" value="Dsl1p vesicle tethering complex, Tip20p subunit, domain D"/>
    <property type="match status" value="1"/>
</dbReference>
<dbReference type="Pfam" id="PF04091">
    <property type="entry name" value="Sec15_C"/>
    <property type="match status" value="1"/>
</dbReference>
<dbReference type="PANTHER" id="PTHR12702:SF2">
    <property type="entry name" value="EXOCYST COMPLEX COMPONENT 6"/>
    <property type="match status" value="1"/>
</dbReference>
<dbReference type="InterPro" id="IPR002052">
    <property type="entry name" value="DNA_methylase_N6_adenine_CS"/>
</dbReference>
<dbReference type="InterPro" id="IPR046361">
    <property type="entry name" value="EXOC6/Sec15_C"/>
</dbReference>
<accession>A0A8X7X5P7</accession>
<dbReference type="InterPro" id="IPR042044">
    <property type="entry name" value="EXOC6PINT-1/Sec15/Tip20_C_dom2"/>
</dbReference>
<dbReference type="PIRSF" id="PIRSF025007">
    <property type="entry name" value="Sec15"/>
    <property type="match status" value="1"/>
</dbReference>
<comment type="caution">
    <text evidence="6">The sequence shown here is derived from an EMBL/GenBank/DDBJ whole genome shotgun (WGS) entry which is preliminary data.</text>
</comment>
<feature type="non-terminal residue" evidence="6">
    <location>
        <position position="1"/>
    </location>
</feature>
<dbReference type="AlphaFoldDB" id="A0A8X7X5P7"/>
<name>A0A8X7X5P7_POLSE</name>
<evidence type="ECO:0000256" key="2">
    <source>
        <dbReference type="ARBA" id="ARBA00022448"/>
    </source>
</evidence>